<dbReference type="GO" id="GO:0000107">
    <property type="term" value="F:imidazoleglycerol-phosphate synthase activity"/>
    <property type="evidence" value="ECO:0007669"/>
    <property type="project" value="InterPro"/>
</dbReference>
<evidence type="ECO:0000256" key="1">
    <source>
        <dbReference type="ARBA" id="ARBA00004496"/>
    </source>
</evidence>
<comment type="subunit">
    <text evidence="4">Heterodimer of HisH and HisF.</text>
</comment>
<dbReference type="InterPro" id="IPR006062">
    <property type="entry name" value="His_biosynth"/>
</dbReference>
<dbReference type="PANTHER" id="PTHR21235:SF2">
    <property type="entry name" value="IMIDAZOLE GLYCEROL PHOSPHATE SYNTHASE HISHF"/>
    <property type="match status" value="1"/>
</dbReference>
<dbReference type="InterPro" id="IPR013785">
    <property type="entry name" value="Aldolase_TIM"/>
</dbReference>
<evidence type="ECO:0000256" key="2">
    <source>
        <dbReference type="ARBA" id="ARBA00005091"/>
    </source>
</evidence>
<dbReference type="CDD" id="cd04731">
    <property type="entry name" value="HisF"/>
    <property type="match status" value="1"/>
</dbReference>
<dbReference type="Gene3D" id="3.20.20.70">
    <property type="entry name" value="Aldolase class I"/>
    <property type="match status" value="1"/>
</dbReference>
<dbReference type="PANTHER" id="PTHR21235">
    <property type="entry name" value="IMIDAZOLE GLYCEROL PHOSPHATE SYNTHASE SUBUNIT HISF/H IGP SYNTHASE SUBUNIT HISF/H"/>
    <property type="match status" value="1"/>
</dbReference>
<dbReference type="SUPFAM" id="SSF51366">
    <property type="entry name" value="Ribulose-phoshate binding barrel"/>
    <property type="match status" value="1"/>
</dbReference>
<evidence type="ECO:0000256" key="7">
    <source>
        <dbReference type="ARBA" id="ARBA00022605"/>
    </source>
</evidence>
<dbReference type="GO" id="GO:0005737">
    <property type="term" value="C:cytoplasm"/>
    <property type="evidence" value="ECO:0007669"/>
    <property type="project" value="UniProtKB-SubCell"/>
</dbReference>
<dbReference type="Pfam" id="PF00977">
    <property type="entry name" value="His_biosynth"/>
    <property type="match status" value="1"/>
</dbReference>
<dbReference type="GO" id="GO:0000105">
    <property type="term" value="P:L-histidine biosynthetic process"/>
    <property type="evidence" value="ECO:0007669"/>
    <property type="project" value="UniProtKB-UniPathway"/>
</dbReference>
<dbReference type="AlphaFoldDB" id="A0A0F9NXQ7"/>
<proteinExistence type="inferred from homology"/>
<dbReference type="InterPro" id="IPR011060">
    <property type="entry name" value="RibuloseP-bd_barrel"/>
</dbReference>
<comment type="caution">
    <text evidence="13">The sequence shown here is derived from an EMBL/GenBank/DDBJ whole genome shotgun (WGS) entry which is preliminary data.</text>
</comment>
<dbReference type="EMBL" id="LAZR01007320">
    <property type="protein sequence ID" value="KKM86022.1"/>
    <property type="molecule type" value="Genomic_DNA"/>
</dbReference>
<comment type="similarity">
    <text evidence="3">Belongs to the HisA/HisF family.</text>
</comment>
<accession>A0A0F9NXQ7</accession>
<comment type="subcellular location">
    <subcellularLocation>
        <location evidence="1">Cytoplasm</location>
    </subcellularLocation>
</comment>
<evidence type="ECO:0000256" key="6">
    <source>
        <dbReference type="ARBA" id="ARBA00022490"/>
    </source>
</evidence>
<dbReference type="FunFam" id="3.20.20.70:FF:000006">
    <property type="entry name" value="Imidazole glycerol phosphate synthase subunit HisF"/>
    <property type="match status" value="1"/>
</dbReference>
<keyword evidence="8" id="KW-0368">Histidine biosynthesis</keyword>
<organism evidence="13">
    <name type="scientific">marine sediment metagenome</name>
    <dbReference type="NCBI Taxonomy" id="412755"/>
    <lineage>
        <taxon>unclassified sequences</taxon>
        <taxon>metagenomes</taxon>
        <taxon>ecological metagenomes</taxon>
    </lineage>
</organism>
<evidence type="ECO:0000256" key="9">
    <source>
        <dbReference type="ARBA" id="ARBA00023239"/>
    </source>
</evidence>
<dbReference type="InterPro" id="IPR050064">
    <property type="entry name" value="IGPS_HisA/HisF"/>
</dbReference>
<evidence type="ECO:0000256" key="8">
    <source>
        <dbReference type="ARBA" id="ARBA00023102"/>
    </source>
</evidence>
<protein>
    <recommendedName>
        <fullName evidence="5">imidazole glycerol-phosphate synthase</fullName>
        <ecNumber evidence="5">4.3.2.10</ecNumber>
    </recommendedName>
    <alternativeName>
        <fullName evidence="11">IGP synthase cyclase subunit</fullName>
    </alternativeName>
</protein>
<gene>
    <name evidence="13" type="ORF">LCGC14_1283180</name>
</gene>
<evidence type="ECO:0000256" key="3">
    <source>
        <dbReference type="ARBA" id="ARBA00009667"/>
    </source>
</evidence>
<evidence type="ECO:0000256" key="12">
    <source>
        <dbReference type="ARBA" id="ARBA00047838"/>
    </source>
</evidence>
<dbReference type="EC" id="4.3.2.10" evidence="5"/>
<keyword evidence="7" id="KW-0028">Amino-acid biosynthesis</keyword>
<evidence type="ECO:0000256" key="10">
    <source>
        <dbReference type="ARBA" id="ARBA00025475"/>
    </source>
</evidence>
<dbReference type="NCBIfam" id="TIGR00735">
    <property type="entry name" value="hisF"/>
    <property type="match status" value="1"/>
</dbReference>
<reference evidence="13" key="1">
    <citation type="journal article" date="2015" name="Nature">
        <title>Complex archaea that bridge the gap between prokaryotes and eukaryotes.</title>
        <authorList>
            <person name="Spang A."/>
            <person name="Saw J.H."/>
            <person name="Jorgensen S.L."/>
            <person name="Zaremba-Niedzwiedzka K."/>
            <person name="Martijn J."/>
            <person name="Lind A.E."/>
            <person name="van Eijk R."/>
            <person name="Schleper C."/>
            <person name="Guy L."/>
            <person name="Ettema T.J."/>
        </authorList>
    </citation>
    <scope>NUCLEOTIDE SEQUENCE</scope>
</reference>
<comment type="function">
    <text evidence="10">IGPS catalyzes the conversion of PRFAR and glutamine to IGP, AICAR and glutamate. The HisF subunit catalyzes the cyclization activity that produces IGP and AICAR from PRFAR using the ammonia provided by the HisH subunit.</text>
</comment>
<keyword evidence="6" id="KW-0963">Cytoplasm</keyword>
<dbReference type="GO" id="GO:0016829">
    <property type="term" value="F:lyase activity"/>
    <property type="evidence" value="ECO:0007669"/>
    <property type="project" value="UniProtKB-KW"/>
</dbReference>
<dbReference type="HAMAP" id="MF_01013">
    <property type="entry name" value="HisF"/>
    <property type="match status" value="1"/>
</dbReference>
<dbReference type="InterPro" id="IPR004651">
    <property type="entry name" value="HisF"/>
</dbReference>
<name>A0A0F9NXQ7_9ZZZZ</name>
<evidence type="ECO:0000256" key="4">
    <source>
        <dbReference type="ARBA" id="ARBA00011152"/>
    </source>
</evidence>
<evidence type="ECO:0000313" key="13">
    <source>
        <dbReference type="EMBL" id="KKM86022.1"/>
    </source>
</evidence>
<comment type="pathway">
    <text evidence="2">Amino-acid biosynthesis; L-histidine biosynthesis; L-histidine from 5-phospho-alpha-D-ribose 1-diphosphate: step 5/9.</text>
</comment>
<evidence type="ECO:0000256" key="5">
    <source>
        <dbReference type="ARBA" id="ARBA00012809"/>
    </source>
</evidence>
<sequence length="252" mass="27373">MLAKRVIPCLDVDAGRVVKGVSFVNLRDAGDPVELAKFYDKQNADELIFLDITASHEGRNIMQEVAAKVAEQVFIPYTVGGGLRSVEDIRKMLSTGCDKVAINSAAVKNPQLIKEAAEKFGNQCIVVAIDAKLEDDGNYQVYINGGRIPTGLGAIEWAKKVEELGAGEIMLTSMDCDGTKDGYEIELTKKVTESVNIPVIASGGAGKLEHFSEVVEKADADAVLAASLFHFGELKIEEVKNYLKKKKIEVRK</sequence>
<comment type="catalytic activity">
    <reaction evidence="12">
        <text>5-[(5-phospho-1-deoxy-D-ribulos-1-ylimino)methylamino]-1-(5-phospho-beta-D-ribosyl)imidazole-4-carboxamide + L-glutamine = D-erythro-1-(imidazol-4-yl)glycerol 3-phosphate + 5-amino-1-(5-phospho-beta-D-ribosyl)imidazole-4-carboxamide + L-glutamate + H(+)</text>
        <dbReference type="Rhea" id="RHEA:24793"/>
        <dbReference type="ChEBI" id="CHEBI:15378"/>
        <dbReference type="ChEBI" id="CHEBI:29985"/>
        <dbReference type="ChEBI" id="CHEBI:58278"/>
        <dbReference type="ChEBI" id="CHEBI:58359"/>
        <dbReference type="ChEBI" id="CHEBI:58475"/>
        <dbReference type="ChEBI" id="CHEBI:58525"/>
        <dbReference type="EC" id="4.3.2.10"/>
    </reaction>
</comment>
<dbReference type="UniPathway" id="UPA00031">
    <property type="reaction ID" value="UER00010"/>
</dbReference>
<keyword evidence="9" id="KW-0456">Lyase</keyword>
<evidence type="ECO:0000256" key="11">
    <source>
        <dbReference type="ARBA" id="ARBA00030264"/>
    </source>
</evidence>